<dbReference type="InterPro" id="IPR002347">
    <property type="entry name" value="SDR_fam"/>
</dbReference>
<keyword evidence="5" id="KW-1185">Reference proteome</keyword>
<dbReference type="PANTHER" id="PTHR42760">
    <property type="entry name" value="SHORT-CHAIN DEHYDROGENASES/REDUCTASES FAMILY MEMBER"/>
    <property type="match status" value="1"/>
</dbReference>
<dbReference type="Proteomes" id="UP000017559">
    <property type="component" value="Unassembled WGS sequence"/>
</dbReference>
<dbReference type="AlphaFoldDB" id="V2WVZ1"/>
<keyword evidence="2" id="KW-0521">NADP</keyword>
<dbReference type="FunFam" id="3.40.50.720:FF:000084">
    <property type="entry name" value="Short-chain dehydrogenase reductase"/>
    <property type="match status" value="1"/>
</dbReference>
<dbReference type="GO" id="GO:0006633">
    <property type="term" value="P:fatty acid biosynthetic process"/>
    <property type="evidence" value="ECO:0007669"/>
    <property type="project" value="TreeGrafter"/>
</dbReference>
<dbReference type="HOGENOM" id="CLU_010194_1_0_1"/>
<dbReference type="Gene3D" id="3.40.50.720">
    <property type="entry name" value="NAD(P)-binding Rossmann-like Domain"/>
    <property type="match status" value="1"/>
</dbReference>
<organism evidence="4 5">
    <name type="scientific">Moniliophthora roreri (strain MCA 2997)</name>
    <name type="common">Cocoa frosty pod rot fungus</name>
    <name type="synonym">Crinipellis roreri</name>
    <dbReference type="NCBI Taxonomy" id="1381753"/>
    <lineage>
        <taxon>Eukaryota</taxon>
        <taxon>Fungi</taxon>
        <taxon>Dikarya</taxon>
        <taxon>Basidiomycota</taxon>
        <taxon>Agaricomycotina</taxon>
        <taxon>Agaricomycetes</taxon>
        <taxon>Agaricomycetidae</taxon>
        <taxon>Agaricales</taxon>
        <taxon>Marasmiineae</taxon>
        <taxon>Marasmiaceae</taxon>
        <taxon>Moniliophthora</taxon>
    </lineage>
</organism>
<dbReference type="InterPro" id="IPR020904">
    <property type="entry name" value="Sc_DH/Rdtase_CS"/>
</dbReference>
<evidence type="ECO:0000313" key="5">
    <source>
        <dbReference type="Proteomes" id="UP000017559"/>
    </source>
</evidence>
<dbReference type="PROSITE" id="PS00061">
    <property type="entry name" value="ADH_SHORT"/>
    <property type="match status" value="1"/>
</dbReference>
<protein>
    <submittedName>
        <fullName evidence="4">Acetoin reductase</fullName>
    </submittedName>
</protein>
<dbReference type="GO" id="GO:0016616">
    <property type="term" value="F:oxidoreductase activity, acting on the CH-OH group of donors, NAD or NADP as acceptor"/>
    <property type="evidence" value="ECO:0007669"/>
    <property type="project" value="TreeGrafter"/>
</dbReference>
<dbReference type="GO" id="GO:0048038">
    <property type="term" value="F:quinone binding"/>
    <property type="evidence" value="ECO:0007669"/>
    <property type="project" value="TreeGrafter"/>
</dbReference>
<dbReference type="OrthoDB" id="498125at2759"/>
<dbReference type="Pfam" id="PF00106">
    <property type="entry name" value="adh_short"/>
    <property type="match status" value="1"/>
</dbReference>
<comment type="caution">
    <text evidence="4">The sequence shown here is derived from an EMBL/GenBank/DDBJ whole genome shotgun (WGS) entry which is preliminary data.</text>
</comment>
<dbReference type="PRINTS" id="PR00080">
    <property type="entry name" value="SDRFAMILY"/>
</dbReference>
<reference evidence="4 5" key="1">
    <citation type="journal article" date="2014" name="BMC Genomics">
        <title>Genome and secretome analysis of the hemibiotrophic fungal pathogen, Moniliophthora roreri, which causes frosty pod rot disease of cacao: mechanisms of the biotrophic and necrotrophic phases.</title>
        <authorList>
            <person name="Meinhardt L.W."/>
            <person name="Costa G.G.L."/>
            <person name="Thomazella D.P.T."/>
            <person name="Teixeira P.J.P.L."/>
            <person name="Carazzolle M.F."/>
            <person name="Schuster S.C."/>
            <person name="Carlson J.E."/>
            <person name="Guiltinan M.J."/>
            <person name="Mieczkowski P."/>
            <person name="Farmer A."/>
            <person name="Ramaraj T."/>
            <person name="Crozier J."/>
            <person name="Davis R.E."/>
            <person name="Shao J."/>
            <person name="Melnick R.L."/>
            <person name="Pereira G.A.G."/>
            <person name="Bailey B.A."/>
        </authorList>
    </citation>
    <scope>NUCLEOTIDE SEQUENCE [LARGE SCALE GENOMIC DNA]</scope>
    <source>
        <strain evidence="4 5">MCA 2997</strain>
    </source>
</reference>
<proteinExistence type="inferred from homology"/>
<evidence type="ECO:0000256" key="1">
    <source>
        <dbReference type="ARBA" id="ARBA00006484"/>
    </source>
</evidence>
<dbReference type="PRINTS" id="PR00081">
    <property type="entry name" value="GDHRDH"/>
</dbReference>
<dbReference type="KEGG" id="mrr:Moror_10174"/>
<sequence length="274" mass="29473">MSKGVVIITGSAQGIGRAIALRLASDGYDIAVNDIAPQKEHLESLKSEIESKRRKSIVVIADVSKEEEVQKMVDTTVKELGGLDVMVANAGIVHFKPLIQTSVADWDRLFAVNTRGLMLCYQTAAKQMIAQGRGGRIIGACSMAGKKAFPAYAAYSATKFAVRAITQSAAAELGRYKITVNAYCPGNIETPMSKYISVSSPTCKLLSTPRIVHNMIPIIAESTGADLETPEDVASLVSYLASPDSHFITGQRGSFDRCQQRLTFMHSIIGQSVS</sequence>
<dbReference type="EMBL" id="AWSO01001310">
    <property type="protein sequence ID" value="ESK84365.1"/>
    <property type="molecule type" value="Genomic_DNA"/>
</dbReference>
<dbReference type="SUPFAM" id="SSF51735">
    <property type="entry name" value="NAD(P)-binding Rossmann-fold domains"/>
    <property type="match status" value="1"/>
</dbReference>
<evidence type="ECO:0000256" key="3">
    <source>
        <dbReference type="RuleBase" id="RU000363"/>
    </source>
</evidence>
<evidence type="ECO:0000256" key="2">
    <source>
        <dbReference type="ARBA" id="ARBA00022857"/>
    </source>
</evidence>
<evidence type="ECO:0000313" key="4">
    <source>
        <dbReference type="EMBL" id="ESK84365.1"/>
    </source>
</evidence>
<comment type="similarity">
    <text evidence="1 3">Belongs to the short-chain dehydrogenases/reductases (SDR) family.</text>
</comment>
<dbReference type="InterPro" id="IPR036291">
    <property type="entry name" value="NAD(P)-bd_dom_sf"/>
</dbReference>
<name>V2WVZ1_MONRO</name>
<dbReference type="STRING" id="1381753.V2WVZ1"/>
<gene>
    <name evidence="4" type="ORF">Moror_10174</name>
</gene>
<accession>V2WVZ1</accession>
<dbReference type="PANTHER" id="PTHR42760:SF121">
    <property type="entry name" value="3-OXOACYL-(ACYL-CARRIER-PROTEIN) REDUCTASE"/>
    <property type="match status" value="1"/>
</dbReference>